<dbReference type="Proteomes" id="UP000825935">
    <property type="component" value="Chromosome 31"/>
</dbReference>
<organism evidence="2 3">
    <name type="scientific">Ceratopteris richardii</name>
    <name type="common">Triangle waterfern</name>
    <dbReference type="NCBI Taxonomy" id="49495"/>
    <lineage>
        <taxon>Eukaryota</taxon>
        <taxon>Viridiplantae</taxon>
        <taxon>Streptophyta</taxon>
        <taxon>Embryophyta</taxon>
        <taxon>Tracheophyta</taxon>
        <taxon>Polypodiopsida</taxon>
        <taxon>Polypodiidae</taxon>
        <taxon>Polypodiales</taxon>
        <taxon>Pteridineae</taxon>
        <taxon>Pteridaceae</taxon>
        <taxon>Parkerioideae</taxon>
        <taxon>Ceratopteris</taxon>
    </lineage>
</organism>
<protein>
    <submittedName>
        <fullName evidence="2">Uncharacterized protein</fullName>
    </submittedName>
</protein>
<feature type="region of interest" description="Disordered" evidence="1">
    <location>
        <begin position="63"/>
        <end position="95"/>
    </location>
</feature>
<sequence>MHRRAIHRLLRPVWQSSNEAARARGDDKVVVASTRRSTAADDERQNGVVSIFGLETIPEDPLECTLQNSPSALGGPHPSEAGPRRTGLASPAVDGRSQIAGYGRYDGKAQKRNSSASFTAPLSAIAHSYVRFMNGFAGDGGDMTQLASALPSAFQYSHSDYVRR</sequence>
<evidence type="ECO:0000256" key="1">
    <source>
        <dbReference type="SAM" id="MobiDB-lite"/>
    </source>
</evidence>
<reference evidence="2" key="1">
    <citation type="submission" date="2021-08" db="EMBL/GenBank/DDBJ databases">
        <title>WGS assembly of Ceratopteris richardii.</title>
        <authorList>
            <person name="Marchant D.B."/>
            <person name="Chen G."/>
            <person name="Jenkins J."/>
            <person name="Shu S."/>
            <person name="Leebens-Mack J."/>
            <person name="Grimwood J."/>
            <person name="Schmutz J."/>
            <person name="Soltis P."/>
            <person name="Soltis D."/>
            <person name="Chen Z.-H."/>
        </authorList>
    </citation>
    <scope>NUCLEOTIDE SEQUENCE</scope>
    <source>
        <strain evidence="2">Whitten #5841</strain>
        <tissue evidence="2">Leaf</tissue>
    </source>
</reference>
<name>A0A8T2QYT1_CERRI</name>
<dbReference type="AlphaFoldDB" id="A0A8T2QYT1"/>
<keyword evidence="3" id="KW-1185">Reference proteome</keyword>
<dbReference type="EMBL" id="CM035436">
    <property type="protein sequence ID" value="KAH7289239.1"/>
    <property type="molecule type" value="Genomic_DNA"/>
</dbReference>
<evidence type="ECO:0000313" key="3">
    <source>
        <dbReference type="Proteomes" id="UP000825935"/>
    </source>
</evidence>
<evidence type="ECO:0000313" key="2">
    <source>
        <dbReference type="EMBL" id="KAH7289239.1"/>
    </source>
</evidence>
<proteinExistence type="predicted"/>
<gene>
    <name evidence="2" type="ORF">KP509_31G065500</name>
</gene>
<accession>A0A8T2QYT1</accession>
<comment type="caution">
    <text evidence="2">The sequence shown here is derived from an EMBL/GenBank/DDBJ whole genome shotgun (WGS) entry which is preliminary data.</text>
</comment>